<evidence type="ECO:0000313" key="2">
    <source>
        <dbReference type="Proteomes" id="UP001430679"/>
    </source>
</evidence>
<accession>A0ABS8MLF8</accession>
<proteinExistence type="predicted"/>
<dbReference type="Proteomes" id="UP001430679">
    <property type="component" value="Unassembled WGS sequence"/>
</dbReference>
<dbReference type="EMBL" id="JAJJMM010000001">
    <property type="protein sequence ID" value="MCC9066317.1"/>
    <property type="molecule type" value="Genomic_DNA"/>
</dbReference>
<name>A0ABS8MLF8_9FLAO</name>
<evidence type="ECO:0000313" key="1">
    <source>
        <dbReference type="EMBL" id="MCC9066317.1"/>
    </source>
</evidence>
<organism evidence="1 2">
    <name type="scientific">Flavobacterium piscisymbiosum</name>
    <dbReference type="NCBI Taxonomy" id="2893753"/>
    <lineage>
        <taxon>Bacteria</taxon>
        <taxon>Pseudomonadati</taxon>
        <taxon>Bacteroidota</taxon>
        <taxon>Flavobacteriia</taxon>
        <taxon>Flavobacteriales</taxon>
        <taxon>Flavobacteriaceae</taxon>
        <taxon>Flavobacterium</taxon>
    </lineage>
</organism>
<sequence length="73" mass="7822">MGNIEIVSDLTAIKKQIAELGMKYVENQMPVSLSDVGLTLRPFTSIDTSIDQAIKKLSSGNVGLIPKSSTLKS</sequence>
<comment type="caution">
    <text evidence="1">The sequence shown here is derived from an EMBL/GenBank/DDBJ whole genome shotgun (WGS) entry which is preliminary data.</text>
</comment>
<dbReference type="RefSeq" id="WP_230040183.1">
    <property type="nucleotide sequence ID" value="NZ_JAJJMM010000001.1"/>
</dbReference>
<gene>
    <name evidence="1" type="ORF">LNP81_25290</name>
</gene>
<protein>
    <submittedName>
        <fullName evidence="1">Uncharacterized protein</fullName>
    </submittedName>
</protein>
<reference evidence="1" key="1">
    <citation type="submission" date="2021-11" db="EMBL/GenBank/DDBJ databases">
        <title>Description of novel Flavobacterium species.</title>
        <authorList>
            <person name="Saticioglu I.B."/>
            <person name="Ay H."/>
            <person name="Altun S."/>
            <person name="Duman M."/>
        </authorList>
    </citation>
    <scope>NUCLEOTIDE SEQUENCE</scope>
    <source>
        <strain evidence="1">F-30</strain>
    </source>
</reference>
<keyword evidence="2" id="KW-1185">Reference proteome</keyword>